<dbReference type="Pfam" id="PF00902">
    <property type="entry name" value="TatC"/>
    <property type="match status" value="1"/>
</dbReference>
<keyword evidence="6 7" id="KW-0472">Membrane</keyword>
<comment type="subcellular location">
    <subcellularLocation>
        <location evidence="7">Cell membrane</location>
        <topology evidence="7">Multi-pass membrane protein</topology>
    </subcellularLocation>
    <subcellularLocation>
        <location evidence="1">Membrane</location>
        <topology evidence="1">Multi-pass membrane protein</topology>
    </subcellularLocation>
</comment>
<dbReference type="OrthoDB" id="9777044at2"/>
<dbReference type="Proteomes" id="UP000321534">
    <property type="component" value="Unassembled WGS sequence"/>
</dbReference>
<keyword evidence="4 7" id="KW-1133">Transmembrane helix</keyword>
<proteinExistence type="inferred from homology"/>
<keyword evidence="7" id="KW-1003">Cell membrane</keyword>
<evidence type="ECO:0000256" key="5">
    <source>
        <dbReference type="ARBA" id="ARBA00023010"/>
    </source>
</evidence>
<dbReference type="PRINTS" id="PR01840">
    <property type="entry name" value="TATCFAMILY"/>
</dbReference>
<dbReference type="PANTHER" id="PTHR30371:SF0">
    <property type="entry name" value="SEC-INDEPENDENT PROTEIN TRANSLOCASE PROTEIN TATC, CHLOROPLASTIC-RELATED"/>
    <property type="match status" value="1"/>
</dbReference>
<organism evidence="8 9">
    <name type="scientific">Terrabacter aerolatus</name>
    <dbReference type="NCBI Taxonomy" id="422442"/>
    <lineage>
        <taxon>Bacteria</taxon>
        <taxon>Bacillati</taxon>
        <taxon>Actinomycetota</taxon>
        <taxon>Actinomycetes</taxon>
        <taxon>Micrococcales</taxon>
        <taxon>Intrasporangiaceae</taxon>
        <taxon>Terrabacter</taxon>
    </lineage>
</organism>
<feature type="transmembrane region" description="Helical" evidence="7">
    <location>
        <begin position="14"/>
        <end position="32"/>
    </location>
</feature>
<dbReference type="GO" id="GO:0033281">
    <property type="term" value="C:TAT protein transport complex"/>
    <property type="evidence" value="ECO:0007669"/>
    <property type="project" value="UniProtKB-UniRule"/>
</dbReference>
<dbReference type="GO" id="GO:0043953">
    <property type="term" value="P:protein transport by the Tat complex"/>
    <property type="evidence" value="ECO:0007669"/>
    <property type="project" value="UniProtKB-UniRule"/>
</dbReference>
<keyword evidence="2 7" id="KW-0812">Transmembrane</keyword>
<feature type="transmembrane region" description="Helical" evidence="7">
    <location>
        <begin position="71"/>
        <end position="92"/>
    </location>
</feature>
<keyword evidence="5 7" id="KW-0811">Translocation</keyword>
<feature type="transmembrane region" description="Helical" evidence="7">
    <location>
        <begin position="104"/>
        <end position="126"/>
    </location>
</feature>
<dbReference type="InterPro" id="IPR002033">
    <property type="entry name" value="TatC"/>
</dbReference>
<dbReference type="GO" id="GO:0065002">
    <property type="term" value="P:intracellular protein transmembrane transport"/>
    <property type="evidence" value="ECO:0007669"/>
    <property type="project" value="TreeGrafter"/>
</dbReference>
<evidence type="ECO:0000256" key="1">
    <source>
        <dbReference type="ARBA" id="ARBA00004141"/>
    </source>
</evidence>
<keyword evidence="3 7" id="KW-0653">Protein transport</keyword>
<comment type="subunit">
    <text evidence="7">The Tat system comprises two distinct complexes: a TatABC complex, containing multiple copies of TatA, TatB and TatC subunits, and a separate TatA complex, containing only TatA subunits. Substrates initially bind to the TatABC complex, which probably triggers association of the separate TatA complex to form the active translocon.</text>
</comment>
<comment type="similarity">
    <text evidence="7">Belongs to the TatC family.</text>
</comment>
<evidence type="ECO:0000313" key="8">
    <source>
        <dbReference type="EMBL" id="GEO30567.1"/>
    </source>
</evidence>
<evidence type="ECO:0000256" key="7">
    <source>
        <dbReference type="HAMAP-Rule" id="MF_00902"/>
    </source>
</evidence>
<dbReference type="AlphaFoldDB" id="A0A512D272"/>
<keyword evidence="9" id="KW-1185">Reference proteome</keyword>
<evidence type="ECO:0000256" key="3">
    <source>
        <dbReference type="ARBA" id="ARBA00022927"/>
    </source>
</evidence>
<feature type="transmembrane region" description="Helical" evidence="7">
    <location>
        <begin position="153"/>
        <end position="177"/>
    </location>
</feature>
<evidence type="ECO:0000256" key="2">
    <source>
        <dbReference type="ARBA" id="ARBA00022692"/>
    </source>
</evidence>
<name>A0A512D272_9MICO</name>
<gene>
    <name evidence="7 8" type="primary">tatC</name>
    <name evidence="8" type="ORF">TAE01_23770</name>
</gene>
<accession>A0A512D272</accession>
<evidence type="ECO:0000256" key="4">
    <source>
        <dbReference type="ARBA" id="ARBA00022989"/>
    </source>
</evidence>
<evidence type="ECO:0000313" key="9">
    <source>
        <dbReference type="Proteomes" id="UP000321534"/>
    </source>
</evidence>
<keyword evidence="7" id="KW-0813">Transport</keyword>
<comment type="function">
    <text evidence="7">Part of the twin-arginine translocation (Tat) system that transports large folded proteins containing a characteristic twin-arginine motif in their signal peptide across membranes. Together with TatB, TatC is part of a receptor directly interacting with Tat signal peptides.</text>
</comment>
<dbReference type="PANTHER" id="PTHR30371">
    <property type="entry name" value="SEC-INDEPENDENT PROTEIN TRANSLOCASE PROTEIN TATC"/>
    <property type="match status" value="1"/>
</dbReference>
<dbReference type="NCBIfam" id="TIGR00945">
    <property type="entry name" value="tatC"/>
    <property type="match status" value="1"/>
</dbReference>
<reference evidence="8 9" key="1">
    <citation type="submission" date="2019-07" db="EMBL/GenBank/DDBJ databases">
        <title>Whole genome shotgun sequence of Terrabacter aerolatus NBRC 106305.</title>
        <authorList>
            <person name="Hosoyama A."/>
            <person name="Uohara A."/>
            <person name="Ohji S."/>
            <person name="Ichikawa N."/>
        </authorList>
    </citation>
    <scope>NUCLEOTIDE SEQUENCE [LARGE SCALE GENOMIC DNA]</scope>
    <source>
        <strain evidence="8 9">NBRC 106305</strain>
    </source>
</reference>
<dbReference type="GO" id="GO:0009977">
    <property type="term" value="F:proton motive force dependent protein transmembrane transporter activity"/>
    <property type="evidence" value="ECO:0007669"/>
    <property type="project" value="TreeGrafter"/>
</dbReference>
<dbReference type="HAMAP" id="MF_00902">
    <property type="entry name" value="TatC"/>
    <property type="match status" value="1"/>
</dbReference>
<comment type="caution">
    <text evidence="8">The sequence shown here is derived from an EMBL/GenBank/DDBJ whole genome shotgun (WGS) entry which is preliminary data.</text>
</comment>
<dbReference type="EMBL" id="BJYX01000011">
    <property type="protein sequence ID" value="GEO30567.1"/>
    <property type="molecule type" value="Genomic_DNA"/>
</dbReference>
<sequence length="255" mass="28189">MSLGDHLRELRKRIVIAGVAIIVGAVVGWINYERVLAKLTEPLYELAKRRQGVVNINFTTMTDAFSIQLNVSIFVGLILASPVWLFQIWGFVVPGLTKKEKRVARLFIVASVPLFLAGCALAYLFLPHAVDVLLGFTPPGAYNLQQATDYLNFVLKLVLAFGLAFLLPVFMVALNLAHVLSAAAMLRGWRPMVMVIFVFAAVMTPTPDPWSMLFLALPIVALYFAAIGVCAVLDRRRVQTEPSWMSVPDDEASQL</sequence>
<feature type="transmembrane region" description="Helical" evidence="7">
    <location>
        <begin position="212"/>
        <end position="233"/>
    </location>
</feature>
<protein>
    <recommendedName>
        <fullName evidence="7">Sec-independent protein translocase protein TatC</fullName>
    </recommendedName>
</protein>
<evidence type="ECO:0000256" key="6">
    <source>
        <dbReference type="ARBA" id="ARBA00023136"/>
    </source>
</evidence>
<feature type="transmembrane region" description="Helical" evidence="7">
    <location>
        <begin position="189"/>
        <end position="206"/>
    </location>
</feature>